<evidence type="ECO:0000259" key="1">
    <source>
        <dbReference type="SMART" id="SM00421"/>
    </source>
</evidence>
<dbReference type="InterPro" id="IPR036388">
    <property type="entry name" value="WH-like_DNA-bd_sf"/>
</dbReference>
<dbReference type="STRING" id="452637.Oter_1723"/>
<feature type="domain" description="HTH luxR-type" evidence="1">
    <location>
        <begin position="231"/>
        <end position="288"/>
    </location>
</feature>
<gene>
    <name evidence="2" type="ordered locus">Oter_1723</name>
</gene>
<dbReference type="SUPFAM" id="SSF46894">
    <property type="entry name" value="C-terminal effector domain of the bipartite response regulators"/>
    <property type="match status" value="1"/>
</dbReference>
<proteinExistence type="predicted"/>
<keyword evidence="3" id="KW-1185">Reference proteome</keyword>
<dbReference type="Gene3D" id="1.10.10.10">
    <property type="entry name" value="Winged helix-like DNA-binding domain superfamily/Winged helix DNA-binding domain"/>
    <property type="match status" value="1"/>
</dbReference>
<dbReference type="eggNOG" id="COG2197">
    <property type="taxonomic scope" value="Bacteria"/>
</dbReference>
<organism evidence="2 3">
    <name type="scientific">Opitutus terrae (strain DSM 11246 / JCM 15787 / PB90-1)</name>
    <dbReference type="NCBI Taxonomy" id="452637"/>
    <lineage>
        <taxon>Bacteria</taxon>
        <taxon>Pseudomonadati</taxon>
        <taxon>Verrucomicrobiota</taxon>
        <taxon>Opitutia</taxon>
        <taxon>Opitutales</taxon>
        <taxon>Opitutaceae</taxon>
        <taxon>Opitutus</taxon>
    </lineage>
</organism>
<dbReference type="EMBL" id="CP001032">
    <property type="protein sequence ID" value="ACB75007.1"/>
    <property type="molecule type" value="Genomic_DNA"/>
</dbReference>
<dbReference type="KEGG" id="ote:Oter_1723"/>
<dbReference type="GO" id="GO:0003677">
    <property type="term" value="F:DNA binding"/>
    <property type="evidence" value="ECO:0007669"/>
    <property type="project" value="InterPro"/>
</dbReference>
<accession>B1ZVS1</accession>
<dbReference type="OrthoDB" id="193008at2"/>
<dbReference type="RefSeq" id="WP_012374544.1">
    <property type="nucleotide sequence ID" value="NC_010571.1"/>
</dbReference>
<sequence>MSAPAHRLPAPTEFLVTEETFALWQSLAAFPADQTEAALRHLQEWLARKIAADNVIWVGAVRVIDGPAARDDPFSGWRLRARRPLQPDSAAYRRLLAGYYAPDHNGKLTPAFHDRSHDERRDAHVGMPGRASLAGAGRFRVHRLRDGWIDFVAFKRTLHYQLYYRDQGIVDRMTIGFPATPDAESFLLIDRQGPRRRPFTAREAALAGGAARGIPELHRRLFLTHGLFTGDRPLSPAAREILHGLLSGLSEKEIAARIGQRPATLHKYVTALYTRHRVKSRAALMAQWLGRTS</sequence>
<reference evidence="2 3" key="1">
    <citation type="journal article" date="2011" name="J. Bacteriol.">
        <title>Genome sequence of the verrucomicrobium Opitutus terrae PB90-1, an abundant inhabitant of rice paddy soil ecosystems.</title>
        <authorList>
            <person name="van Passel M.W."/>
            <person name="Kant R."/>
            <person name="Palva A."/>
            <person name="Copeland A."/>
            <person name="Lucas S."/>
            <person name="Lapidus A."/>
            <person name="Glavina del Rio T."/>
            <person name="Pitluck S."/>
            <person name="Goltsman E."/>
            <person name="Clum A."/>
            <person name="Sun H."/>
            <person name="Schmutz J."/>
            <person name="Larimer F.W."/>
            <person name="Land M.L."/>
            <person name="Hauser L."/>
            <person name="Kyrpides N."/>
            <person name="Mikhailova N."/>
            <person name="Richardson P.P."/>
            <person name="Janssen P.H."/>
            <person name="de Vos W.M."/>
            <person name="Smidt H."/>
        </authorList>
    </citation>
    <scope>NUCLEOTIDE SEQUENCE [LARGE SCALE GENOMIC DNA]</scope>
    <source>
        <strain evidence="3">DSM 11246 / JCM 15787 / PB90-1</strain>
    </source>
</reference>
<protein>
    <submittedName>
        <fullName evidence="2">Transcriptional regulator, LuxR family</fullName>
    </submittedName>
</protein>
<dbReference type="InterPro" id="IPR016032">
    <property type="entry name" value="Sig_transdc_resp-reg_C-effctor"/>
</dbReference>
<dbReference type="GO" id="GO:0006355">
    <property type="term" value="P:regulation of DNA-templated transcription"/>
    <property type="evidence" value="ECO:0007669"/>
    <property type="project" value="InterPro"/>
</dbReference>
<dbReference type="Proteomes" id="UP000007013">
    <property type="component" value="Chromosome"/>
</dbReference>
<dbReference type="AlphaFoldDB" id="B1ZVS1"/>
<evidence type="ECO:0000313" key="3">
    <source>
        <dbReference type="Proteomes" id="UP000007013"/>
    </source>
</evidence>
<name>B1ZVS1_OPITP</name>
<evidence type="ECO:0000313" key="2">
    <source>
        <dbReference type="EMBL" id="ACB75007.1"/>
    </source>
</evidence>
<dbReference type="SMART" id="SM00421">
    <property type="entry name" value="HTH_LUXR"/>
    <property type="match status" value="1"/>
</dbReference>
<dbReference type="InterPro" id="IPR000792">
    <property type="entry name" value="Tscrpt_reg_LuxR_C"/>
</dbReference>
<dbReference type="HOGENOM" id="CLU_1056916_0_0_0"/>